<accession>A0A0P8Y902</accession>
<evidence type="ECO:0000313" key="9">
    <source>
        <dbReference type="EMBL" id="KPU43243.1"/>
    </source>
</evidence>
<feature type="binding site" evidence="7">
    <location>
        <position position="16"/>
    </location>
    <ligand>
        <name>S-adenosyl-L-methionine</name>
        <dbReference type="ChEBI" id="CHEBI:59789"/>
    </ligand>
</feature>
<dbReference type="Proteomes" id="UP000050326">
    <property type="component" value="Unassembled WGS sequence"/>
</dbReference>
<feature type="binding site" evidence="7">
    <location>
        <position position="66"/>
    </location>
    <ligand>
        <name>S-adenosyl-L-methionine</name>
        <dbReference type="ChEBI" id="CHEBI:59789"/>
    </ligand>
</feature>
<dbReference type="EC" id="2.1.1.72" evidence="2 8"/>
<dbReference type="REBASE" id="135453">
    <property type="entry name" value="M1.Opf322ORF32570P"/>
</dbReference>
<dbReference type="AlphaFoldDB" id="A0A0P8Y902"/>
<dbReference type="EMBL" id="LKET01000041">
    <property type="protein sequence ID" value="KPU43243.1"/>
    <property type="molecule type" value="Genomic_DNA"/>
</dbReference>
<feature type="binding site" evidence="7">
    <location>
        <position position="12"/>
    </location>
    <ligand>
        <name>S-adenosyl-L-methionine</name>
        <dbReference type="ChEBI" id="CHEBI:59789"/>
    </ligand>
</feature>
<dbReference type="GO" id="GO:0009007">
    <property type="term" value="F:site-specific DNA-methyltransferase (adenine-specific) activity"/>
    <property type="evidence" value="ECO:0007669"/>
    <property type="project" value="UniProtKB-UniRule"/>
</dbReference>
<dbReference type="Gene3D" id="3.40.50.150">
    <property type="entry name" value="Vaccinia Virus protein VP39"/>
    <property type="match status" value="1"/>
</dbReference>
<evidence type="ECO:0000313" key="10">
    <source>
        <dbReference type="Proteomes" id="UP000050326"/>
    </source>
</evidence>
<dbReference type="NCBIfam" id="TIGR00571">
    <property type="entry name" value="dam"/>
    <property type="match status" value="1"/>
</dbReference>
<dbReference type="STRING" id="36849.OXPF_32570"/>
<keyword evidence="4 8" id="KW-0808">Transferase</keyword>
<dbReference type="PIRSF" id="PIRSF000398">
    <property type="entry name" value="M_m6A_EcoRV"/>
    <property type="match status" value="1"/>
</dbReference>
<evidence type="ECO:0000256" key="7">
    <source>
        <dbReference type="PIRSR" id="PIRSR000398-1"/>
    </source>
</evidence>
<evidence type="ECO:0000256" key="8">
    <source>
        <dbReference type="RuleBase" id="RU361257"/>
    </source>
</evidence>
<proteinExistence type="inferred from homology"/>
<evidence type="ECO:0000256" key="4">
    <source>
        <dbReference type="ARBA" id="ARBA00022679"/>
    </source>
</evidence>
<dbReference type="InterPro" id="IPR029063">
    <property type="entry name" value="SAM-dependent_MTases_sf"/>
</dbReference>
<dbReference type="GO" id="GO:0009307">
    <property type="term" value="P:DNA restriction-modification system"/>
    <property type="evidence" value="ECO:0007669"/>
    <property type="project" value="InterPro"/>
</dbReference>
<sequence>MDELWAKPFLKWAGGKGQLISQIESYLPERLKEGKIKKYAEPFLGGGAVFFYLVSRYKFKQVILNDINEECVLTYNVVKDNVDDLIKVLYDMEMKYKSLCDEDRQAMFYEAREAFNDERVKINYNIYSPDWVKHAANMIFLNRTCFNGLYRKNKKGQFNVPFGKYKNPTICDINNLRAVSSALKNAVITCGDFENISKFIDKDTFVYMDPPYRPLNETSSFTDYSSVPFDDESQIRLSQWYKLLDKKGAALLLSESDPTNTNPEDKFFDELYKDYSIYRVNAVRAINSKVSGRGAIRELLIANHK</sequence>
<evidence type="ECO:0000256" key="3">
    <source>
        <dbReference type="ARBA" id="ARBA00022603"/>
    </source>
</evidence>
<dbReference type="RefSeq" id="WP_054876250.1">
    <property type="nucleotide sequence ID" value="NZ_LKET01000041.1"/>
</dbReference>
<dbReference type="PATRIC" id="fig|36849.3.peg.3452"/>
<feature type="binding site" evidence="7">
    <location>
        <position position="209"/>
    </location>
    <ligand>
        <name>S-adenosyl-L-methionine</name>
        <dbReference type="ChEBI" id="CHEBI:59789"/>
    </ligand>
</feature>
<evidence type="ECO:0000256" key="5">
    <source>
        <dbReference type="ARBA" id="ARBA00022691"/>
    </source>
</evidence>
<dbReference type="PRINTS" id="PR00505">
    <property type="entry name" value="D12N6MTFRASE"/>
</dbReference>
<dbReference type="Gene3D" id="1.10.1020.10">
    <property type="entry name" value="Adenine-specific Methyltransferase, Domain 2"/>
    <property type="match status" value="1"/>
</dbReference>
<protein>
    <recommendedName>
        <fullName evidence="2 8">Site-specific DNA-methyltransferase (adenine-specific)</fullName>
        <ecNumber evidence="2 8">2.1.1.72</ecNumber>
    </recommendedName>
</protein>
<comment type="similarity">
    <text evidence="1 8">Belongs to the N(4)/N(6)-methyltransferase family.</text>
</comment>
<dbReference type="Pfam" id="PF02086">
    <property type="entry name" value="MethyltransfD12"/>
    <property type="match status" value="1"/>
</dbReference>
<gene>
    <name evidence="9" type="primary">dpnM</name>
    <name evidence="9" type="ORF">OXPF_32570</name>
</gene>
<keyword evidence="3 8" id="KW-0489">Methyltransferase</keyword>
<keyword evidence="10" id="KW-1185">Reference proteome</keyword>
<dbReference type="PANTHER" id="PTHR30481:SF3">
    <property type="entry name" value="DNA ADENINE METHYLASE"/>
    <property type="match status" value="1"/>
</dbReference>
<dbReference type="PROSITE" id="PS00092">
    <property type="entry name" value="N6_MTASE"/>
    <property type="match status" value="1"/>
</dbReference>
<name>A0A0P8Y902_9CLOT</name>
<dbReference type="GO" id="GO:1904047">
    <property type="term" value="F:S-adenosyl-L-methionine binding"/>
    <property type="evidence" value="ECO:0007669"/>
    <property type="project" value="TreeGrafter"/>
</dbReference>
<dbReference type="InterPro" id="IPR012327">
    <property type="entry name" value="MeTrfase_D12"/>
</dbReference>
<evidence type="ECO:0000256" key="6">
    <source>
        <dbReference type="ARBA" id="ARBA00047942"/>
    </source>
</evidence>
<dbReference type="InterPro" id="IPR012263">
    <property type="entry name" value="M_m6A_EcoRV"/>
</dbReference>
<dbReference type="PANTHER" id="PTHR30481">
    <property type="entry name" value="DNA ADENINE METHYLASE"/>
    <property type="match status" value="1"/>
</dbReference>
<dbReference type="GO" id="GO:0032259">
    <property type="term" value="P:methylation"/>
    <property type="evidence" value="ECO:0007669"/>
    <property type="project" value="UniProtKB-KW"/>
</dbReference>
<comment type="catalytic activity">
    <reaction evidence="6 8">
        <text>a 2'-deoxyadenosine in DNA + S-adenosyl-L-methionine = an N(6)-methyl-2'-deoxyadenosine in DNA + S-adenosyl-L-homocysteine + H(+)</text>
        <dbReference type="Rhea" id="RHEA:15197"/>
        <dbReference type="Rhea" id="RHEA-COMP:12418"/>
        <dbReference type="Rhea" id="RHEA-COMP:12419"/>
        <dbReference type="ChEBI" id="CHEBI:15378"/>
        <dbReference type="ChEBI" id="CHEBI:57856"/>
        <dbReference type="ChEBI" id="CHEBI:59789"/>
        <dbReference type="ChEBI" id="CHEBI:90615"/>
        <dbReference type="ChEBI" id="CHEBI:90616"/>
        <dbReference type="EC" id="2.1.1.72"/>
    </reaction>
</comment>
<dbReference type="GO" id="GO:0006298">
    <property type="term" value="P:mismatch repair"/>
    <property type="evidence" value="ECO:0007669"/>
    <property type="project" value="TreeGrafter"/>
</dbReference>
<reference evidence="9 10" key="1">
    <citation type="submission" date="2015-09" db="EMBL/GenBank/DDBJ databases">
        <title>Genome sequence of Oxobacter pfennigii DSM 3222.</title>
        <authorList>
            <person name="Poehlein A."/>
            <person name="Bengelsdorf F.R."/>
            <person name="Schiel-Bengelsdorf B."/>
            <person name="Duerre P."/>
            <person name="Daniel R."/>
        </authorList>
    </citation>
    <scope>NUCLEOTIDE SEQUENCE [LARGE SCALE GENOMIC DNA]</scope>
    <source>
        <strain evidence="9 10">DSM 3222</strain>
    </source>
</reference>
<dbReference type="GO" id="GO:0043565">
    <property type="term" value="F:sequence-specific DNA binding"/>
    <property type="evidence" value="ECO:0007669"/>
    <property type="project" value="TreeGrafter"/>
</dbReference>
<comment type="caution">
    <text evidence="9">The sequence shown here is derived from an EMBL/GenBank/DDBJ whole genome shotgun (WGS) entry which is preliminary data.</text>
</comment>
<dbReference type="OrthoDB" id="9805629at2"/>
<dbReference type="InterPro" id="IPR002052">
    <property type="entry name" value="DNA_methylase_N6_adenine_CS"/>
</dbReference>
<organism evidence="9 10">
    <name type="scientific">Oxobacter pfennigii</name>
    <dbReference type="NCBI Taxonomy" id="36849"/>
    <lineage>
        <taxon>Bacteria</taxon>
        <taxon>Bacillati</taxon>
        <taxon>Bacillota</taxon>
        <taxon>Clostridia</taxon>
        <taxon>Eubacteriales</taxon>
        <taxon>Clostridiaceae</taxon>
        <taxon>Oxobacter</taxon>
    </lineage>
</organism>
<keyword evidence="5 8" id="KW-0949">S-adenosyl-L-methionine</keyword>
<evidence type="ECO:0000256" key="1">
    <source>
        <dbReference type="ARBA" id="ARBA00006594"/>
    </source>
</evidence>
<dbReference type="SUPFAM" id="SSF53335">
    <property type="entry name" value="S-adenosyl-L-methionine-dependent methyltransferases"/>
    <property type="match status" value="1"/>
</dbReference>
<evidence type="ECO:0000256" key="2">
    <source>
        <dbReference type="ARBA" id="ARBA00011900"/>
    </source>
</evidence>
<dbReference type="InterPro" id="IPR023095">
    <property type="entry name" value="Ade_MeTrfase_dom_2"/>
</dbReference>